<feature type="region of interest" description="Disordered" evidence="1">
    <location>
        <begin position="1"/>
        <end position="42"/>
    </location>
</feature>
<name>A0AAU9XAB1_9CNID</name>
<sequence length="1099" mass="125650">MATGGEKDFSYPFTDTLSSPSSSSSRISFSESNSTEPTSSSEVDAKVVLDEGIYGWILHLIEEGKIARIVDPCNWIYELDWQDAVWKYWHEFREARRGGKSPFKKDNFNIRTASNGLRAALLNSYKDKGAKEYPEKKVMDEENKTSKRCFKLPSNVVDKLAGTAFASHAVSKVCLRAILDVLFMLNIYTFYKTESASHLSRPSPTASMDLNSLSIDPEESQVLINHILSHDGNLLNPDFGLTPMPSNDEELLPVLPDWANTSQYDAESSGYETGIDENLVKEMDPCEGPYQGGNMSFIFLEQPLSTRFPGVNSTSRCKVVFSSPKHRPMSPRVVHATVKNCYTLKVRVPRCPRIPGEQLVRGKLTVKVVVRTQEDAYIGETKYTYNSNLLRQFEQCVKALDDEDMELDCTGSPVENHVTMSLRERGFATDHQFNFATLRVLVFVAVKEKAYNVLLAVLKCPVISQVFQRHAHKLLPFLEQVQKRERQTDRSVLVLEMSRKLLLECNGSNESLKQFKENARETTDKLIENGYEGGSELETQEVEVSFHDWNESSSSLKRKEEKTENGKRFETREIFRDEENTSHTEVRDTPVHLTCSLSTEEDATIQSKDERKQDNEEISKPKIFVLRKPCSPVPISRSRSSFPDPRTDIFIELQVRNDQRTSEYSDNQDGTPDNVTEHVIVNKQLVTEHVSNTKHHVTVDVKHNGTKQTARDWEAKYVKRVSGKLGYWFRFYEPSCELLLMFTLYDKPHPTKSETKLKEAVLDYVTIEVETISWKLHSSRETRGEKEHDKRELALTRQVPLVAVSPSQTKVCIIMNELHELCDNGEWVKFEEACEMHQHSSNSDVKVAVLLEKAITFLYHRDLEKAEATALEALRIVSEADNHQLLIGRAYYYLAHVYRRQKKLGEAVRCIDLSKQNLHLIDVCLDQSFMAYEEGNVMKEFISSGSILKKKLLLQAKHCFERCLDLSRRVDDSSNRVIPHTHSFALIKMAMLLLDCGSTSGRERRVSKEHVMEASKFLTLLQNNGLDDITERRKLQFLLARSDLDYRLSNYQAAASSAHQALEMAQEYGFLLEEMPARDRIYHNRQLLEKGGAYACPEI</sequence>
<feature type="region of interest" description="Disordered" evidence="1">
    <location>
        <begin position="598"/>
        <end position="620"/>
    </location>
</feature>
<dbReference type="EMBL" id="CALNXJ010000035">
    <property type="protein sequence ID" value="CAH3141359.1"/>
    <property type="molecule type" value="Genomic_DNA"/>
</dbReference>
<dbReference type="SUPFAM" id="SSF48452">
    <property type="entry name" value="TPR-like"/>
    <property type="match status" value="1"/>
</dbReference>
<feature type="compositionally biased region" description="Low complexity" evidence="1">
    <location>
        <begin position="18"/>
        <end position="42"/>
    </location>
</feature>
<reference evidence="2 3" key="1">
    <citation type="submission" date="2022-05" db="EMBL/GenBank/DDBJ databases">
        <authorList>
            <consortium name="Genoscope - CEA"/>
            <person name="William W."/>
        </authorList>
    </citation>
    <scope>NUCLEOTIDE SEQUENCE [LARGE SCALE GENOMIC DNA]</scope>
</reference>
<evidence type="ECO:0000313" key="3">
    <source>
        <dbReference type="Proteomes" id="UP001159428"/>
    </source>
</evidence>
<feature type="compositionally biased region" description="Basic and acidic residues" evidence="1">
    <location>
        <begin position="607"/>
        <end position="620"/>
    </location>
</feature>
<protein>
    <submittedName>
        <fullName evidence="2">Uncharacterized protein</fullName>
    </submittedName>
</protein>
<dbReference type="Gene3D" id="1.25.40.10">
    <property type="entry name" value="Tetratricopeptide repeat domain"/>
    <property type="match status" value="1"/>
</dbReference>
<dbReference type="AlphaFoldDB" id="A0AAU9XAB1"/>
<organism evidence="2 3">
    <name type="scientific">Pocillopora meandrina</name>
    <dbReference type="NCBI Taxonomy" id="46732"/>
    <lineage>
        <taxon>Eukaryota</taxon>
        <taxon>Metazoa</taxon>
        <taxon>Cnidaria</taxon>
        <taxon>Anthozoa</taxon>
        <taxon>Hexacorallia</taxon>
        <taxon>Scleractinia</taxon>
        <taxon>Astrocoeniina</taxon>
        <taxon>Pocilloporidae</taxon>
        <taxon>Pocillopora</taxon>
    </lineage>
</organism>
<dbReference type="Proteomes" id="UP001159428">
    <property type="component" value="Unassembled WGS sequence"/>
</dbReference>
<dbReference type="InterPro" id="IPR011990">
    <property type="entry name" value="TPR-like_helical_dom_sf"/>
</dbReference>
<keyword evidence="3" id="KW-1185">Reference proteome</keyword>
<comment type="caution">
    <text evidence="2">The sequence shown here is derived from an EMBL/GenBank/DDBJ whole genome shotgun (WGS) entry which is preliminary data.</text>
</comment>
<accession>A0AAU9XAB1</accession>
<evidence type="ECO:0000313" key="2">
    <source>
        <dbReference type="EMBL" id="CAH3141359.1"/>
    </source>
</evidence>
<proteinExistence type="predicted"/>
<evidence type="ECO:0000256" key="1">
    <source>
        <dbReference type="SAM" id="MobiDB-lite"/>
    </source>
</evidence>
<gene>
    <name evidence="2" type="ORF">PMEA_00019663</name>
</gene>